<dbReference type="PANTHER" id="PTHR12937">
    <property type="entry name" value="VACUOLAR PROTEIN SORTING 28, ISOFORM 2 VPS28"/>
    <property type="match status" value="1"/>
</dbReference>
<dbReference type="PANTHER" id="PTHR12937:SF3">
    <property type="entry name" value="VACUOLAR PROTEIN SORTING-ASSOCIATED PROTEIN 28 HOMOLOG 1"/>
    <property type="match status" value="1"/>
</dbReference>
<organism evidence="3 4">
    <name type="scientific">Arabidopsis thaliana</name>
    <name type="common">Mouse-ear cress</name>
    <dbReference type="NCBI Taxonomy" id="3702"/>
    <lineage>
        <taxon>Eukaryota</taxon>
        <taxon>Viridiplantae</taxon>
        <taxon>Streptophyta</taxon>
        <taxon>Embryophyta</taxon>
        <taxon>Tracheophyta</taxon>
        <taxon>Spermatophyta</taxon>
        <taxon>Magnoliopsida</taxon>
        <taxon>eudicotyledons</taxon>
        <taxon>Gunneridae</taxon>
        <taxon>Pentapetalae</taxon>
        <taxon>rosids</taxon>
        <taxon>malvids</taxon>
        <taxon>Brassicales</taxon>
        <taxon>Brassicaceae</taxon>
        <taxon>Camelineae</taxon>
        <taxon>Arabidopsis</taxon>
    </lineage>
</organism>
<feature type="domain" description="VPS28 C-terminal" evidence="2">
    <location>
        <begin position="53"/>
        <end position="80"/>
    </location>
</feature>
<dbReference type="Gene3D" id="1.20.120.1130">
    <property type="match status" value="1"/>
</dbReference>
<proteinExistence type="inferred from homology"/>
<dbReference type="PROSITE" id="PS51310">
    <property type="entry name" value="VPS28_C"/>
    <property type="match status" value="1"/>
</dbReference>
<keyword evidence="1" id="KW-0813">Transport</keyword>
<comment type="similarity">
    <text evidence="1">Belongs to the VPS28 family.</text>
</comment>
<name>A0A7G2EKJ6_ARATH</name>
<dbReference type="AlphaFoldDB" id="A0A7G2EKJ6"/>
<keyword evidence="1" id="KW-0653">Protein transport</keyword>
<dbReference type="Proteomes" id="UP000516314">
    <property type="component" value="Chromosome 3"/>
</dbReference>
<gene>
    <name evidence="3" type="ORF">AT9943_LOCUS10890</name>
</gene>
<accession>A0A7G2EKJ6</accession>
<evidence type="ECO:0000256" key="1">
    <source>
        <dbReference type="PROSITE-ProRule" id="PRU00642"/>
    </source>
</evidence>
<dbReference type="InterPro" id="IPR007143">
    <property type="entry name" value="Vps28"/>
</dbReference>
<dbReference type="InterPro" id="IPR017899">
    <property type="entry name" value="VPS28_C"/>
</dbReference>
<evidence type="ECO:0000259" key="2">
    <source>
        <dbReference type="PROSITE" id="PS51310"/>
    </source>
</evidence>
<dbReference type="GO" id="GO:0032509">
    <property type="term" value="P:endosome transport via multivesicular body sorting pathway"/>
    <property type="evidence" value="ECO:0007669"/>
    <property type="project" value="InterPro"/>
</dbReference>
<dbReference type="InterPro" id="IPR037206">
    <property type="entry name" value="VPS28_C_sf"/>
</dbReference>
<dbReference type="GO" id="GO:0015031">
    <property type="term" value="P:protein transport"/>
    <property type="evidence" value="ECO:0007669"/>
    <property type="project" value="UniProtKB-UniRule"/>
</dbReference>
<sequence length="80" mass="8818">MEVKLLNDKGERDMYENFVERYAINIITATEKLDKMDSYCGTSRCATMASTSSSASAVAECVQNFFTSMGALKLNMVAVD</sequence>
<protein>
    <submittedName>
        <fullName evidence="3">(thale cress) hypothetical protein</fullName>
    </submittedName>
</protein>
<dbReference type="SUPFAM" id="SSF140427">
    <property type="entry name" value="VPS28 C-terminal domain-like"/>
    <property type="match status" value="1"/>
</dbReference>
<evidence type="ECO:0000313" key="3">
    <source>
        <dbReference type="EMBL" id="CAD5322912.1"/>
    </source>
</evidence>
<dbReference type="GO" id="GO:0000813">
    <property type="term" value="C:ESCRT I complex"/>
    <property type="evidence" value="ECO:0007669"/>
    <property type="project" value="InterPro"/>
</dbReference>
<dbReference type="Pfam" id="PF03997">
    <property type="entry name" value="VPS28"/>
    <property type="match status" value="1"/>
</dbReference>
<evidence type="ECO:0000313" key="4">
    <source>
        <dbReference type="Proteomes" id="UP000516314"/>
    </source>
</evidence>
<dbReference type="EMBL" id="LR881468">
    <property type="protein sequence ID" value="CAD5322912.1"/>
    <property type="molecule type" value="Genomic_DNA"/>
</dbReference>
<reference evidence="3 4" key="1">
    <citation type="submission" date="2020-09" db="EMBL/GenBank/DDBJ databases">
        <authorList>
            <person name="Ashkenazy H."/>
        </authorList>
    </citation>
    <scope>NUCLEOTIDE SEQUENCE [LARGE SCALE GENOMIC DNA]</scope>
    <source>
        <strain evidence="4">cv. Cdm-0</strain>
    </source>
</reference>